<accession>A0A0A1FCG4</accession>
<keyword evidence="1" id="KW-1133">Transmembrane helix</keyword>
<dbReference type="RefSeq" id="WP_367379773.1">
    <property type="nucleotide sequence ID" value="NZ_CP009962.1"/>
</dbReference>
<evidence type="ECO:0000313" key="3">
    <source>
        <dbReference type="Proteomes" id="UP000030302"/>
    </source>
</evidence>
<dbReference type="Proteomes" id="UP000030302">
    <property type="component" value="Chromosome"/>
</dbReference>
<dbReference type="EMBL" id="CP009962">
    <property type="protein sequence ID" value="AIY42191.1"/>
    <property type="molecule type" value="Genomic_DNA"/>
</dbReference>
<dbReference type="AlphaFoldDB" id="A0A0A1FCG4"/>
<feature type="transmembrane region" description="Helical" evidence="1">
    <location>
        <begin position="83"/>
        <end position="108"/>
    </location>
</feature>
<reference evidence="3" key="1">
    <citation type="journal article" date="2014" name="Soil Biol. Biochem.">
        <title>Structure and function of bacterial communities in ageing soils: Insights from the Mendocino ecological staircase.</title>
        <authorList>
            <person name="Uroz S."/>
            <person name="Tech J.J."/>
            <person name="Sawaya N.A."/>
            <person name="Frey-Klett P."/>
            <person name="Leveau J.H.J."/>
        </authorList>
    </citation>
    <scope>NUCLEOTIDE SEQUENCE [LARGE SCALE GENOMIC DNA]</scope>
    <source>
        <strain evidence="3">Cal35</strain>
    </source>
</reference>
<name>A0A0A1FCG4_9BURK</name>
<evidence type="ECO:0000313" key="2">
    <source>
        <dbReference type="EMBL" id="AIY42191.1"/>
    </source>
</evidence>
<keyword evidence="3" id="KW-1185">Reference proteome</keyword>
<proteinExistence type="predicted"/>
<keyword evidence="1" id="KW-0812">Transmembrane</keyword>
<gene>
    <name evidence="2" type="ORF">LT85_3033</name>
</gene>
<dbReference type="PANTHER" id="PTHR34219">
    <property type="entry name" value="IRON-REGULATED INNER MEMBRANE PROTEIN-RELATED"/>
    <property type="match status" value="1"/>
</dbReference>
<dbReference type="KEGG" id="care:LT85_3033"/>
<dbReference type="STRING" id="279058.LT85_3033"/>
<dbReference type="PANTHER" id="PTHR34219:SF1">
    <property type="entry name" value="PEPSY DOMAIN-CONTAINING PROTEIN"/>
    <property type="match status" value="1"/>
</dbReference>
<dbReference type="HOGENOM" id="CLU_1465835_0_0_4"/>
<dbReference type="Pfam" id="PF03929">
    <property type="entry name" value="PepSY_TM"/>
    <property type="match status" value="1"/>
</dbReference>
<protein>
    <submittedName>
        <fullName evidence="2">Putative iron-regulated membrane protein Iron-uptake factor PiuB</fullName>
    </submittedName>
</protein>
<organism evidence="2 3">
    <name type="scientific">Collimonas arenae</name>
    <dbReference type="NCBI Taxonomy" id="279058"/>
    <lineage>
        <taxon>Bacteria</taxon>
        <taxon>Pseudomonadati</taxon>
        <taxon>Pseudomonadota</taxon>
        <taxon>Betaproteobacteria</taxon>
        <taxon>Burkholderiales</taxon>
        <taxon>Oxalobacteraceae</taxon>
        <taxon>Collimonas</taxon>
    </lineage>
</organism>
<keyword evidence="1" id="KW-0472">Membrane</keyword>
<evidence type="ECO:0000256" key="1">
    <source>
        <dbReference type="SAM" id="Phobius"/>
    </source>
</evidence>
<dbReference type="InterPro" id="IPR005625">
    <property type="entry name" value="PepSY-ass_TM"/>
</dbReference>
<sequence>MRQVPLFPVGHSRESIPCRKIARCFIDAADLIGKGDGGDRQRTLHIDQYSGAVIKDLRFTDYNPASKLVTLGVALHMGEYFGLANQLICAAISLTLLGMAVTGFVMWWKRRPHNSVGAPKRVLQPPPSIKRWKALYGSPWHPVPLDGRHHGCGMAGRHLVFQEPGLSFVRKPLLSRPSLLSSHR</sequence>